<dbReference type="EMBL" id="CAWUHC010000019">
    <property type="protein sequence ID" value="CAK7216932.1"/>
    <property type="molecule type" value="Genomic_DNA"/>
</dbReference>
<evidence type="ECO:0000313" key="3">
    <source>
        <dbReference type="EMBL" id="CAK7216932.1"/>
    </source>
</evidence>
<gene>
    <name evidence="3" type="primary">SUR7</name>
    <name evidence="3" type="ORF">SBRCBS47491_002991</name>
</gene>
<keyword evidence="4" id="KW-1185">Reference proteome</keyword>
<name>A0ABP0BBR8_9PEZI</name>
<protein>
    <submittedName>
        <fullName evidence="3">Eisosomes component</fullName>
    </submittedName>
</protein>
<proteinExistence type="predicted"/>
<evidence type="ECO:0000313" key="4">
    <source>
        <dbReference type="Proteomes" id="UP001642406"/>
    </source>
</evidence>
<feature type="transmembrane region" description="Helical" evidence="2">
    <location>
        <begin position="117"/>
        <end position="137"/>
    </location>
</feature>
<dbReference type="Gene3D" id="1.20.140.150">
    <property type="match status" value="1"/>
</dbReference>
<reference evidence="3 4" key="1">
    <citation type="submission" date="2024-01" db="EMBL/GenBank/DDBJ databases">
        <authorList>
            <person name="Allen C."/>
            <person name="Tagirdzhanova G."/>
        </authorList>
    </citation>
    <scope>NUCLEOTIDE SEQUENCE [LARGE SCALE GENOMIC DNA]</scope>
</reference>
<keyword evidence="2" id="KW-0472">Membrane</keyword>
<evidence type="ECO:0000256" key="1">
    <source>
        <dbReference type="SAM" id="MobiDB-lite"/>
    </source>
</evidence>
<feature type="region of interest" description="Disordered" evidence="1">
    <location>
        <begin position="216"/>
        <end position="248"/>
    </location>
</feature>
<comment type="caution">
    <text evidence="3">The sequence shown here is derived from an EMBL/GenBank/DDBJ whole genome shotgun (WGS) entry which is preliminary data.</text>
</comment>
<evidence type="ECO:0000256" key="2">
    <source>
        <dbReference type="SAM" id="Phobius"/>
    </source>
</evidence>
<organism evidence="3 4">
    <name type="scientific">Sporothrix bragantina</name>
    <dbReference type="NCBI Taxonomy" id="671064"/>
    <lineage>
        <taxon>Eukaryota</taxon>
        <taxon>Fungi</taxon>
        <taxon>Dikarya</taxon>
        <taxon>Ascomycota</taxon>
        <taxon>Pezizomycotina</taxon>
        <taxon>Sordariomycetes</taxon>
        <taxon>Sordariomycetidae</taxon>
        <taxon>Ophiostomatales</taxon>
        <taxon>Ophiostomataceae</taxon>
        <taxon>Sporothrix</taxon>
    </lineage>
</organism>
<sequence>MALIHAPFGLAAALMLATSILFLFFVILAGVTNNTPLNKTYFLQADTTGIEGAHDITQWTFLYSCGPNNEQCGSAHPAMPFGAVWAANAAGAPPPLIGSYGGNTTSFYYFYMWRFGWVFYLIALFFEVCAFFTSFLACCGRLGSSISGFITLIAFVFLTIAVSLMTATFVRARNVFHNEGRDAILGSYGFGFSWGAFAALLIALILLCAGATRKGGKSTAVEDGTNGNVSSGRGWRRGRNRRNRAGSFSKVNYEDGRALDNVSA</sequence>
<feature type="transmembrane region" description="Helical" evidence="2">
    <location>
        <begin position="190"/>
        <end position="209"/>
    </location>
</feature>
<dbReference type="PANTHER" id="PTHR36414:SF1">
    <property type="entry name" value="PROTEIN SUR7"/>
    <property type="match status" value="1"/>
</dbReference>
<feature type="compositionally biased region" description="Basic residues" evidence="1">
    <location>
        <begin position="234"/>
        <end position="244"/>
    </location>
</feature>
<dbReference type="InterPro" id="IPR009571">
    <property type="entry name" value="SUR7/Rim9-like_fungi"/>
</dbReference>
<dbReference type="Proteomes" id="UP001642406">
    <property type="component" value="Unassembled WGS sequence"/>
</dbReference>
<dbReference type="Pfam" id="PF06687">
    <property type="entry name" value="SUR7"/>
    <property type="match status" value="1"/>
</dbReference>
<feature type="transmembrane region" description="Helical" evidence="2">
    <location>
        <begin position="149"/>
        <end position="170"/>
    </location>
</feature>
<accession>A0ABP0BBR8</accession>
<feature type="transmembrane region" description="Helical" evidence="2">
    <location>
        <begin position="7"/>
        <end position="31"/>
    </location>
</feature>
<dbReference type="PANTHER" id="PTHR36414">
    <property type="entry name" value="PROTEIN SUR7"/>
    <property type="match status" value="1"/>
</dbReference>
<keyword evidence="2" id="KW-0812">Transmembrane</keyword>
<keyword evidence="2" id="KW-1133">Transmembrane helix</keyword>